<dbReference type="InterPro" id="IPR017927">
    <property type="entry name" value="FAD-bd_FR_type"/>
</dbReference>
<dbReference type="SUPFAM" id="SSF63380">
    <property type="entry name" value="Riboflavin synthase domain-like"/>
    <property type="match status" value="1"/>
</dbReference>
<dbReference type="Pfam" id="PF00175">
    <property type="entry name" value="NAD_binding_1"/>
    <property type="match status" value="1"/>
</dbReference>
<dbReference type="InterPro" id="IPR050415">
    <property type="entry name" value="MRET"/>
</dbReference>
<dbReference type="Gene3D" id="2.40.30.10">
    <property type="entry name" value="Translation factors"/>
    <property type="match status" value="1"/>
</dbReference>
<dbReference type="Proteomes" id="UP000034006">
    <property type="component" value="Unassembled WGS sequence"/>
</dbReference>
<protein>
    <recommendedName>
        <fullName evidence="1">FAD-binding FR-type domain-containing protein</fullName>
    </recommendedName>
</protein>
<evidence type="ECO:0000313" key="3">
    <source>
        <dbReference type="Proteomes" id="UP000034006"/>
    </source>
</evidence>
<dbReference type="PANTHER" id="PTHR47354">
    <property type="entry name" value="NADH OXIDOREDUCTASE HCR"/>
    <property type="match status" value="1"/>
</dbReference>
<dbReference type="InterPro" id="IPR008333">
    <property type="entry name" value="Cbr1-like_FAD-bd_dom"/>
</dbReference>
<dbReference type="PRINTS" id="PR00410">
    <property type="entry name" value="PHEHYDRXLASE"/>
</dbReference>
<dbReference type="SUPFAM" id="SSF52343">
    <property type="entry name" value="Ferredoxin reductase-like, C-terminal NADP-linked domain"/>
    <property type="match status" value="1"/>
</dbReference>
<proteinExistence type="predicted"/>
<feature type="domain" description="FAD-binding FR-type" evidence="1">
    <location>
        <begin position="3"/>
        <end position="100"/>
    </location>
</feature>
<accession>A0A0G1HWD1</accession>
<dbReference type="InterPro" id="IPR017938">
    <property type="entry name" value="Riboflavin_synthase-like_b-brl"/>
</dbReference>
<dbReference type="GO" id="GO:0016491">
    <property type="term" value="F:oxidoreductase activity"/>
    <property type="evidence" value="ECO:0007669"/>
    <property type="project" value="InterPro"/>
</dbReference>
<dbReference type="Pfam" id="PF00970">
    <property type="entry name" value="FAD_binding_6"/>
    <property type="match status" value="1"/>
</dbReference>
<dbReference type="InterPro" id="IPR001709">
    <property type="entry name" value="Flavoprot_Pyr_Nucl_cyt_Rdtase"/>
</dbReference>
<evidence type="ECO:0000313" key="2">
    <source>
        <dbReference type="EMBL" id="KKT51421.1"/>
    </source>
</evidence>
<dbReference type="PROSITE" id="PS51384">
    <property type="entry name" value="FAD_FR"/>
    <property type="match status" value="1"/>
</dbReference>
<dbReference type="InterPro" id="IPR039261">
    <property type="entry name" value="FNR_nucleotide-bd"/>
</dbReference>
<comment type="caution">
    <text evidence="2">The sequence shown here is derived from an EMBL/GenBank/DDBJ whole genome shotgun (WGS) entry which is preliminary data.</text>
</comment>
<dbReference type="STRING" id="1618387.UW44_C0012G0004"/>
<dbReference type="PRINTS" id="PR00371">
    <property type="entry name" value="FPNCR"/>
</dbReference>
<dbReference type="Gene3D" id="3.40.50.80">
    <property type="entry name" value="Nucleotide-binding domain of ferredoxin-NADP reductase (FNR) module"/>
    <property type="match status" value="1"/>
</dbReference>
<dbReference type="EMBL" id="LCIH01000012">
    <property type="protein sequence ID" value="KKT51421.1"/>
    <property type="molecule type" value="Genomic_DNA"/>
</dbReference>
<gene>
    <name evidence="2" type="ORF">UW44_C0012G0004</name>
</gene>
<dbReference type="InterPro" id="IPR001433">
    <property type="entry name" value="OxRdtase_FAD/NAD-bd"/>
</dbReference>
<dbReference type="AlphaFoldDB" id="A0A0G1HWD1"/>
<reference evidence="2 3" key="1">
    <citation type="journal article" date="2015" name="Nature">
        <title>rRNA introns, odd ribosomes, and small enigmatic genomes across a large radiation of phyla.</title>
        <authorList>
            <person name="Brown C.T."/>
            <person name="Hug L.A."/>
            <person name="Thomas B.C."/>
            <person name="Sharon I."/>
            <person name="Castelle C.J."/>
            <person name="Singh A."/>
            <person name="Wilkins M.J."/>
            <person name="Williams K.H."/>
            <person name="Banfield J.F."/>
        </authorList>
    </citation>
    <scope>NUCLEOTIDE SEQUENCE [LARGE SCALE GENOMIC DNA]</scope>
</reference>
<sequence length="235" mass="26597">MVPEKLIGKVEYKANLAGNNYLVRIGFERIADFTPGQYASLKVNDEGIRRSYSVASLPGKKSIDLLVDISPMGVGSKYILGLNVGDEVEVLGFLGRFIVDPLLLIESKQILFLATGTGIAPLRPMIEDLLYKKKYSGEVRLIWGMRYEKDLYWLKEMDNINRDFDNFKFDIVISKPSEDWPGFRGHVGSVIDQLAQKWSGTLAYLCGSPDMIAENEIKLKEKGVPEGHIFYEKYF</sequence>
<organism evidence="2 3">
    <name type="scientific">Candidatus Collierbacteria bacterium GW2011_GWB2_44_22</name>
    <dbReference type="NCBI Taxonomy" id="1618387"/>
    <lineage>
        <taxon>Bacteria</taxon>
        <taxon>Candidatus Collieribacteriota</taxon>
    </lineage>
</organism>
<dbReference type="PANTHER" id="PTHR47354:SF5">
    <property type="entry name" value="PROTEIN RFBI"/>
    <property type="match status" value="1"/>
</dbReference>
<name>A0A0G1HWD1_9BACT</name>
<evidence type="ECO:0000259" key="1">
    <source>
        <dbReference type="PROSITE" id="PS51384"/>
    </source>
</evidence>